<name>A0A9W9LN80_9EURO</name>
<protein>
    <recommendedName>
        <fullName evidence="6">FAD-binding domain-containing protein</fullName>
    </recommendedName>
</protein>
<evidence type="ECO:0000256" key="1">
    <source>
        <dbReference type="ARBA" id="ARBA00001974"/>
    </source>
</evidence>
<dbReference type="RefSeq" id="XP_056543332.1">
    <property type="nucleotide sequence ID" value="XM_056687777.1"/>
</dbReference>
<keyword evidence="8" id="KW-1185">Reference proteome</keyword>
<dbReference type="PANTHER" id="PTHR47178:SF5">
    <property type="entry name" value="FAD-BINDING DOMAIN-CONTAINING PROTEIN"/>
    <property type="match status" value="1"/>
</dbReference>
<keyword evidence="4" id="KW-0560">Oxidoreductase</keyword>
<evidence type="ECO:0000256" key="5">
    <source>
        <dbReference type="ARBA" id="ARBA00023033"/>
    </source>
</evidence>
<dbReference type="GeneID" id="81426953"/>
<dbReference type="GO" id="GO:0071949">
    <property type="term" value="F:FAD binding"/>
    <property type="evidence" value="ECO:0007669"/>
    <property type="project" value="InterPro"/>
</dbReference>
<dbReference type="InterPro" id="IPR036188">
    <property type="entry name" value="FAD/NAD-bd_sf"/>
</dbReference>
<dbReference type="PRINTS" id="PR00420">
    <property type="entry name" value="RNGMNOXGNASE"/>
</dbReference>
<evidence type="ECO:0000313" key="8">
    <source>
        <dbReference type="Proteomes" id="UP001149163"/>
    </source>
</evidence>
<dbReference type="Pfam" id="PF01494">
    <property type="entry name" value="FAD_binding_3"/>
    <property type="match status" value="1"/>
</dbReference>
<dbReference type="EMBL" id="JAPQKN010000003">
    <property type="protein sequence ID" value="KAJ5166871.1"/>
    <property type="molecule type" value="Genomic_DNA"/>
</dbReference>
<evidence type="ECO:0000256" key="4">
    <source>
        <dbReference type="ARBA" id="ARBA00023002"/>
    </source>
</evidence>
<proteinExistence type="predicted"/>
<dbReference type="AlphaFoldDB" id="A0A9W9LN80"/>
<keyword evidence="3" id="KW-0274">FAD</keyword>
<dbReference type="PANTHER" id="PTHR47178">
    <property type="entry name" value="MONOOXYGENASE, FAD-BINDING"/>
    <property type="match status" value="1"/>
</dbReference>
<dbReference type="OrthoDB" id="47494at2759"/>
<organism evidence="7 8">
    <name type="scientific">Penicillium canariense</name>
    <dbReference type="NCBI Taxonomy" id="189055"/>
    <lineage>
        <taxon>Eukaryota</taxon>
        <taxon>Fungi</taxon>
        <taxon>Dikarya</taxon>
        <taxon>Ascomycota</taxon>
        <taxon>Pezizomycotina</taxon>
        <taxon>Eurotiomycetes</taxon>
        <taxon>Eurotiomycetidae</taxon>
        <taxon>Eurotiales</taxon>
        <taxon>Aspergillaceae</taxon>
        <taxon>Penicillium</taxon>
    </lineage>
</organism>
<comment type="caution">
    <text evidence="7">The sequence shown here is derived from an EMBL/GenBank/DDBJ whole genome shotgun (WGS) entry which is preliminary data.</text>
</comment>
<keyword evidence="5" id="KW-0503">Monooxygenase</keyword>
<accession>A0A9W9LN80</accession>
<evidence type="ECO:0000313" key="7">
    <source>
        <dbReference type="EMBL" id="KAJ5166871.1"/>
    </source>
</evidence>
<dbReference type="InterPro" id="IPR002938">
    <property type="entry name" value="FAD-bd"/>
</dbReference>
<dbReference type="GO" id="GO:0004497">
    <property type="term" value="F:monooxygenase activity"/>
    <property type="evidence" value="ECO:0007669"/>
    <property type="project" value="UniProtKB-KW"/>
</dbReference>
<sequence length="402" mass="43978">MASPVLIIGAGLGGICLAQALKKNSIPFKLFEQDERSNFRAQGYRLRITQHGIDALKEALTPALFTLFEKTCAEIPSMGVRCKPDGTCNSSPGAFGPPPGFQSKSYTVDRSTFREAFLADLEGDVFFGKSFEHYTIHEDKVTASFADGTTEDGSLLVGADGVRSRVRKQYLPESQGLDTGTRIIFGKTPSTPDLLSKLPVEYHHGMSLVTDPDDASQPCVLFESINFPYEAEVTKLRLPAPYMYWVLCTQRSQLPSSLEKGWHVSSQESADLSIQLTKSWSPSLRAIFEMQDASQTAMRSLLSAMPELAPWEPSNRVTLLGDSIHAMPPTGAMGANTALRDAADLARRVVEAGGIAKVDQGVIGVYEVDLRDFARMAIDQSWKGGMKSFGLKPVEECERILL</sequence>
<feature type="domain" description="FAD-binding" evidence="6">
    <location>
        <begin position="314"/>
        <end position="352"/>
    </location>
</feature>
<evidence type="ECO:0000256" key="2">
    <source>
        <dbReference type="ARBA" id="ARBA00022630"/>
    </source>
</evidence>
<reference evidence="7" key="2">
    <citation type="journal article" date="2023" name="IMA Fungus">
        <title>Comparative genomic study of the Penicillium genus elucidates a diverse pangenome and 15 lateral gene transfer events.</title>
        <authorList>
            <person name="Petersen C."/>
            <person name="Sorensen T."/>
            <person name="Nielsen M.R."/>
            <person name="Sondergaard T.E."/>
            <person name="Sorensen J.L."/>
            <person name="Fitzpatrick D.A."/>
            <person name="Frisvad J.C."/>
            <person name="Nielsen K.L."/>
        </authorList>
    </citation>
    <scope>NUCLEOTIDE SEQUENCE</scope>
    <source>
        <strain evidence="7">IBT 26290</strain>
    </source>
</reference>
<gene>
    <name evidence="7" type="ORF">N7482_005652</name>
</gene>
<dbReference type="Proteomes" id="UP001149163">
    <property type="component" value="Unassembled WGS sequence"/>
</dbReference>
<evidence type="ECO:0000256" key="3">
    <source>
        <dbReference type="ARBA" id="ARBA00022827"/>
    </source>
</evidence>
<comment type="cofactor">
    <cofactor evidence="1">
        <name>FAD</name>
        <dbReference type="ChEBI" id="CHEBI:57692"/>
    </cofactor>
</comment>
<keyword evidence="2" id="KW-0285">Flavoprotein</keyword>
<reference evidence="7" key="1">
    <citation type="submission" date="2022-11" db="EMBL/GenBank/DDBJ databases">
        <authorList>
            <person name="Petersen C."/>
        </authorList>
    </citation>
    <scope>NUCLEOTIDE SEQUENCE</scope>
    <source>
        <strain evidence="7">IBT 26290</strain>
    </source>
</reference>
<dbReference type="Gene3D" id="3.50.50.60">
    <property type="entry name" value="FAD/NAD(P)-binding domain"/>
    <property type="match status" value="1"/>
</dbReference>
<dbReference type="SUPFAM" id="SSF51905">
    <property type="entry name" value="FAD/NAD(P)-binding domain"/>
    <property type="match status" value="1"/>
</dbReference>
<evidence type="ECO:0000259" key="6">
    <source>
        <dbReference type="Pfam" id="PF01494"/>
    </source>
</evidence>